<feature type="non-terminal residue" evidence="1">
    <location>
        <position position="1"/>
    </location>
</feature>
<dbReference type="Proteomes" id="UP000681722">
    <property type="component" value="Unassembled WGS sequence"/>
</dbReference>
<dbReference type="EMBL" id="CAJNOQ010064541">
    <property type="protein sequence ID" value="CAF1677573.1"/>
    <property type="molecule type" value="Genomic_DNA"/>
</dbReference>
<dbReference type="EMBL" id="CAJOBC010149394">
    <property type="protein sequence ID" value="CAF4669317.1"/>
    <property type="molecule type" value="Genomic_DNA"/>
</dbReference>
<evidence type="ECO:0000313" key="1">
    <source>
        <dbReference type="EMBL" id="CAF1677573.1"/>
    </source>
</evidence>
<dbReference type="AlphaFoldDB" id="A0A816GUD1"/>
<dbReference type="Proteomes" id="UP000663829">
    <property type="component" value="Unassembled WGS sequence"/>
</dbReference>
<comment type="caution">
    <text evidence="1">The sequence shown here is derived from an EMBL/GenBank/DDBJ whole genome shotgun (WGS) entry which is preliminary data.</text>
</comment>
<proteinExistence type="predicted"/>
<gene>
    <name evidence="1" type="ORF">GPM918_LOCUS46511</name>
    <name evidence="2" type="ORF">SRO942_LOCUS50835</name>
</gene>
<protein>
    <submittedName>
        <fullName evidence="1">Uncharacterized protein</fullName>
    </submittedName>
</protein>
<reference evidence="1" key="1">
    <citation type="submission" date="2021-02" db="EMBL/GenBank/DDBJ databases">
        <authorList>
            <person name="Nowell W R."/>
        </authorList>
    </citation>
    <scope>NUCLEOTIDE SEQUENCE</scope>
</reference>
<keyword evidence="3" id="KW-1185">Reference proteome</keyword>
<accession>A0A816GUD1</accession>
<evidence type="ECO:0000313" key="2">
    <source>
        <dbReference type="EMBL" id="CAF4669317.1"/>
    </source>
</evidence>
<name>A0A816GUD1_9BILA</name>
<sequence length="80" mass="8415">VTVVDGEAVVDSAALVDATAVVDDAMVVGSAGIVDEGTVVGMLITLDEVEPTIREMSIDNEVASVDEFGLFAERSDRFRK</sequence>
<evidence type="ECO:0000313" key="3">
    <source>
        <dbReference type="Proteomes" id="UP000663829"/>
    </source>
</evidence>
<organism evidence="1 3">
    <name type="scientific">Didymodactylos carnosus</name>
    <dbReference type="NCBI Taxonomy" id="1234261"/>
    <lineage>
        <taxon>Eukaryota</taxon>
        <taxon>Metazoa</taxon>
        <taxon>Spiralia</taxon>
        <taxon>Gnathifera</taxon>
        <taxon>Rotifera</taxon>
        <taxon>Eurotatoria</taxon>
        <taxon>Bdelloidea</taxon>
        <taxon>Philodinida</taxon>
        <taxon>Philodinidae</taxon>
        <taxon>Didymodactylos</taxon>
    </lineage>
</organism>